<sequence>MRYSLPLGDCRGIATDGAANMVGVHSGLRTRIKAEFPAVLHTYCAGHALNLVCRQSTDICAPCKASIELIGQLAKHIKSSPKKLASWEEFVQLHRSPDDSRIVNDDLLEEYVSSQTESDGSSDEEAVAGPVRAQRLPTLETLSDTRWLCNGRAVIAALANYELLLSYCSQDATGGDSALVVLGERLDSFETFYCLRVLDDVFKTVLPVHATVQAPGLSICTVRDLLEDLKKRLSEKAQNWSKLVSFYQDAVEDAQSLGIDPPKLHRAARRGLRA</sequence>
<dbReference type="InParanoid" id="C5LP99"/>
<dbReference type="EMBL" id="GG684058">
    <property type="protein sequence ID" value="EER01444.1"/>
    <property type="molecule type" value="Genomic_DNA"/>
</dbReference>
<dbReference type="RefSeq" id="XP_002768726.1">
    <property type="nucleotide sequence ID" value="XM_002768680.1"/>
</dbReference>
<dbReference type="OrthoDB" id="6762374at2759"/>
<protein>
    <recommendedName>
        <fullName evidence="3">DUF4371 domain-containing protein</fullName>
    </recommendedName>
</protein>
<dbReference type="GeneID" id="9039939"/>
<evidence type="ECO:0008006" key="3">
    <source>
        <dbReference type="Google" id="ProtNLM"/>
    </source>
</evidence>
<feature type="non-terminal residue" evidence="1">
    <location>
        <position position="274"/>
    </location>
</feature>
<proteinExistence type="predicted"/>
<dbReference type="InterPro" id="IPR012337">
    <property type="entry name" value="RNaseH-like_sf"/>
</dbReference>
<evidence type="ECO:0000313" key="1">
    <source>
        <dbReference type="EMBL" id="EER01444.1"/>
    </source>
</evidence>
<organism evidence="2">
    <name type="scientific">Perkinsus marinus (strain ATCC 50983 / TXsc)</name>
    <dbReference type="NCBI Taxonomy" id="423536"/>
    <lineage>
        <taxon>Eukaryota</taxon>
        <taxon>Sar</taxon>
        <taxon>Alveolata</taxon>
        <taxon>Perkinsozoa</taxon>
        <taxon>Perkinsea</taxon>
        <taxon>Perkinsida</taxon>
        <taxon>Perkinsidae</taxon>
        <taxon>Perkinsus</taxon>
    </lineage>
</organism>
<name>C5LP99_PERM5</name>
<reference evidence="1 2" key="1">
    <citation type="submission" date="2008-07" db="EMBL/GenBank/DDBJ databases">
        <authorList>
            <person name="El-Sayed N."/>
            <person name="Caler E."/>
            <person name="Inman J."/>
            <person name="Amedeo P."/>
            <person name="Hass B."/>
            <person name="Wortman J."/>
        </authorList>
    </citation>
    <scope>NUCLEOTIDE SEQUENCE [LARGE SCALE GENOMIC DNA]</scope>
    <source>
        <strain evidence="2">ATCC 50983 / TXsc</strain>
    </source>
</reference>
<dbReference type="AlphaFoldDB" id="C5LP99"/>
<accession>C5LP99</accession>
<dbReference type="PANTHER" id="PTHR46289">
    <property type="entry name" value="52 KDA REPRESSOR OF THE INHIBITOR OF THE PROTEIN KINASE-LIKE PROTEIN-RELATED"/>
    <property type="match status" value="1"/>
</dbReference>
<keyword evidence="2" id="KW-1185">Reference proteome</keyword>
<evidence type="ECO:0000313" key="2">
    <source>
        <dbReference type="Proteomes" id="UP000007800"/>
    </source>
</evidence>
<gene>
    <name evidence="1" type="ORF">Pmar_PMAR015433</name>
</gene>
<dbReference type="Proteomes" id="UP000007800">
    <property type="component" value="Unassembled WGS sequence"/>
</dbReference>
<dbReference type="PANTHER" id="PTHR46289:SF17">
    <property type="entry name" value="HAT C-TERMINAL DIMERISATION DOMAIN-CONTAINING PROTEIN"/>
    <property type="match status" value="1"/>
</dbReference>
<dbReference type="SUPFAM" id="SSF53098">
    <property type="entry name" value="Ribonuclease H-like"/>
    <property type="match status" value="1"/>
</dbReference>
<dbReference type="InterPro" id="IPR052958">
    <property type="entry name" value="IFN-induced_PKR_regulator"/>
</dbReference>